<keyword evidence="1" id="KW-0479">Metal-binding</keyword>
<dbReference type="InterPro" id="IPR007516">
    <property type="entry name" value="Co_F420_Hydgase/DH_bsu_N"/>
</dbReference>
<dbReference type="InterPro" id="IPR017896">
    <property type="entry name" value="4Fe4S_Fe-S-bd"/>
</dbReference>
<dbReference type="Pfam" id="PF04422">
    <property type="entry name" value="FrhB_FdhB_N"/>
    <property type="match status" value="1"/>
</dbReference>
<evidence type="ECO:0000313" key="6">
    <source>
        <dbReference type="Proteomes" id="UP000014155"/>
    </source>
</evidence>
<dbReference type="STRING" id="1195236.CTER_3420"/>
<dbReference type="RefSeq" id="WP_004627566.1">
    <property type="nucleotide sequence ID" value="NZ_AORV01000046.1"/>
</dbReference>
<dbReference type="eggNOG" id="COG1143">
    <property type="taxonomic scope" value="Bacteria"/>
</dbReference>
<organism evidence="5 6">
    <name type="scientific">Ruminiclostridium cellobioparum subsp. termitidis CT1112</name>
    <dbReference type="NCBI Taxonomy" id="1195236"/>
    <lineage>
        <taxon>Bacteria</taxon>
        <taxon>Bacillati</taxon>
        <taxon>Bacillota</taxon>
        <taxon>Clostridia</taxon>
        <taxon>Eubacteriales</taxon>
        <taxon>Oscillospiraceae</taxon>
        <taxon>Ruminiclostridium</taxon>
    </lineage>
</organism>
<dbReference type="Pfam" id="PF12838">
    <property type="entry name" value="Fer4_7"/>
    <property type="match status" value="1"/>
</dbReference>
<keyword evidence="6" id="KW-1185">Reference proteome</keyword>
<dbReference type="Proteomes" id="UP000014155">
    <property type="component" value="Unassembled WGS sequence"/>
</dbReference>
<dbReference type="EMBL" id="AORV01000046">
    <property type="protein sequence ID" value="EMS70777.1"/>
    <property type="molecule type" value="Genomic_DNA"/>
</dbReference>
<feature type="domain" description="4Fe-4S ferredoxin-type" evidence="4">
    <location>
        <begin position="36"/>
        <end position="66"/>
    </location>
</feature>
<evidence type="ECO:0000313" key="5">
    <source>
        <dbReference type="EMBL" id="EMS70777.1"/>
    </source>
</evidence>
<dbReference type="SUPFAM" id="SSF54862">
    <property type="entry name" value="4Fe-4S ferredoxins"/>
    <property type="match status" value="1"/>
</dbReference>
<accession>S0FHB7</accession>
<sequence length="392" mass="43675">MDSVFDNKNNCYGCSSCVQICPSGAISFREDNEGFSYPEIDGAKCTDCGLCRRACPIYRDLKAPDQSYPKIYAVWNKDEEARSSSTSGGVFPALSKQILNQGGVVFGAAFDESIKAVHTGVESQEHIWKLQGSKYTQSLIGDCYREVRTLLKDGRKVLFSGTPCQVSGLYSFLGKSHTGLCTCDCVCHGVPSPGVFERYKAHLEKINEAEIENFNFRNKSKGWKNYNISVLFKNGRHMLADFKTDPYMRGFITNMYLRPSCHGCKYASVQRQSDITLADFWGVEKYKPQLDDDRGTSLVLANSPGGAELLEACREELMIHEADLSAAIGENPSLTGPSGPNKLRAEFFSQLDTLDFAALQDRFLKPPSQAQLLWNKCLRIPKKLVRIVLKKA</sequence>
<dbReference type="InterPro" id="IPR052977">
    <property type="entry name" value="Polyferredoxin-like_ET"/>
</dbReference>
<evidence type="ECO:0000256" key="1">
    <source>
        <dbReference type="ARBA" id="ARBA00022723"/>
    </source>
</evidence>
<dbReference type="PANTHER" id="PTHR43193">
    <property type="match status" value="1"/>
</dbReference>
<dbReference type="GO" id="GO:0046872">
    <property type="term" value="F:metal ion binding"/>
    <property type="evidence" value="ECO:0007669"/>
    <property type="project" value="UniProtKB-KW"/>
</dbReference>
<dbReference type="GO" id="GO:0051536">
    <property type="term" value="F:iron-sulfur cluster binding"/>
    <property type="evidence" value="ECO:0007669"/>
    <property type="project" value="UniProtKB-KW"/>
</dbReference>
<keyword evidence="3" id="KW-0411">Iron-sulfur</keyword>
<protein>
    <submittedName>
        <fullName evidence="5">Coenzyme F420-reducing hydrogenase, beta subunit</fullName>
    </submittedName>
</protein>
<dbReference type="InterPro" id="IPR007525">
    <property type="entry name" value="FrhB_FdhB_C"/>
</dbReference>
<evidence type="ECO:0000256" key="3">
    <source>
        <dbReference type="ARBA" id="ARBA00023014"/>
    </source>
</evidence>
<evidence type="ECO:0000256" key="2">
    <source>
        <dbReference type="ARBA" id="ARBA00023004"/>
    </source>
</evidence>
<comment type="caution">
    <text evidence="5">The sequence shown here is derived from an EMBL/GenBank/DDBJ whole genome shotgun (WGS) entry which is preliminary data.</text>
</comment>
<dbReference type="Pfam" id="PF04432">
    <property type="entry name" value="FrhB_FdhB_C"/>
    <property type="match status" value="1"/>
</dbReference>
<name>S0FHB7_RUMCE</name>
<reference evidence="5 6" key="1">
    <citation type="journal article" date="2013" name="Genome Announc.">
        <title>Draft Genome Sequence of the Cellulolytic, Mesophilic, Anaerobic Bacterium Clostridium termitidis Strain CT1112 (DSM 5398).</title>
        <authorList>
            <person name="Lal S."/>
            <person name="Ramachandran U."/>
            <person name="Zhang X."/>
            <person name="Munir R."/>
            <person name="Sparling R."/>
            <person name="Levin D.B."/>
        </authorList>
    </citation>
    <scope>NUCLEOTIDE SEQUENCE [LARGE SCALE GENOMIC DNA]</scope>
    <source>
        <strain evidence="5 6">CT1112</strain>
    </source>
</reference>
<proteinExistence type="predicted"/>
<dbReference type="PANTHER" id="PTHR43193:SF2">
    <property type="entry name" value="POLYFERREDOXIN PROTEIN FWDF"/>
    <property type="match status" value="1"/>
</dbReference>
<evidence type="ECO:0000259" key="4">
    <source>
        <dbReference type="PROSITE" id="PS51379"/>
    </source>
</evidence>
<dbReference type="Gene3D" id="3.30.70.20">
    <property type="match status" value="1"/>
</dbReference>
<dbReference type="PROSITE" id="PS51379">
    <property type="entry name" value="4FE4S_FER_2"/>
    <property type="match status" value="2"/>
</dbReference>
<dbReference type="PROSITE" id="PS00198">
    <property type="entry name" value="4FE4S_FER_1"/>
    <property type="match status" value="2"/>
</dbReference>
<keyword evidence="2" id="KW-0408">Iron</keyword>
<gene>
    <name evidence="5" type="ORF">CTER_3420</name>
</gene>
<dbReference type="PATRIC" id="fig|1195236.3.peg.3643"/>
<feature type="domain" description="4Fe-4S ferredoxin-type" evidence="4">
    <location>
        <begin position="1"/>
        <end position="31"/>
    </location>
</feature>
<dbReference type="AlphaFoldDB" id="S0FHB7"/>
<dbReference type="InterPro" id="IPR017900">
    <property type="entry name" value="4Fe4S_Fe_S_CS"/>
</dbReference>
<dbReference type="eggNOG" id="COG1035">
    <property type="taxonomic scope" value="Bacteria"/>
</dbReference>